<dbReference type="OrthoDB" id="372421at2759"/>
<dbReference type="InterPro" id="IPR041093">
    <property type="entry name" value="Dis3l2-like_C"/>
</dbReference>
<keyword evidence="5" id="KW-0694">RNA-binding</keyword>
<dbReference type="Proteomes" id="UP000215902">
    <property type="component" value="Unassembled WGS sequence"/>
</dbReference>
<dbReference type="Gene3D" id="2.40.50.140">
    <property type="entry name" value="Nucleic acid-binding proteins"/>
    <property type="match status" value="1"/>
</dbReference>
<dbReference type="Pfam" id="PF17216">
    <property type="entry name" value="Rrp44_CSD1"/>
    <property type="match status" value="1"/>
</dbReference>
<dbReference type="GO" id="GO:0000932">
    <property type="term" value="C:P-body"/>
    <property type="evidence" value="ECO:0007669"/>
    <property type="project" value="TreeGrafter"/>
</dbReference>
<dbReference type="GO" id="GO:0003723">
    <property type="term" value="F:RNA binding"/>
    <property type="evidence" value="ECO:0007669"/>
    <property type="project" value="UniProtKB-KW"/>
</dbReference>
<dbReference type="InterPro" id="IPR050180">
    <property type="entry name" value="RNR_Ribonuclease"/>
</dbReference>
<feature type="compositionally biased region" description="Low complexity" evidence="7">
    <location>
        <begin position="168"/>
        <end position="178"/>
    </location>
</feature>
<evidence type="ECO:0000256" key="3">
    <source>
        <dbReference type="ARBA" id="ARBA00022801"/>
    </source>
</evidence>
<comment type="similarity">
    <text evidence="1 6">Belongs to the RNR ribonuclease family.</text>
</comment>
<feature type="compositionally biased region" description="Low complexity" evidence="7">
    <location>
        <begin position="75"/>
        <end position="90"/>
    </location>
</feature>
<dbReference type="InterPro" id="IPR001900">
    <property type="entry name" value="RNase_II/R"/>
</dbReference>
<protein>
    <recommendedName>
        <fullName evidence="8">RNB domain-containing protein</fullName>
    </recommendedName>
</protein>
<feature type="domain" description="RNB" evidence="8">
    <location>
        <begin position="514"/>
        <end position="912"/>
    </location>
</feature>
<dbReference type="Pfam" id="PF17877">
    <property type="entry name" value="Dis3l2_C_term"/>
    <property type="match status" value="1"/>
</dbReference>
<dbReference type="PANTHER" id="PTHR23355">
    <property type="entry name" value="RIBONUCLEASE"/>
    <property type="match status" value="1"/>
</dbReference>
<proteinExistence type="inferred from homology"/>
<evidence type="ECO:0000313" key="9">
    <source>
        <dbReference type="EMBL" id="PAA66101.1"/>
    </source>
</evidence>
<comment type="caution">
    <text evidence="9">The sequence shown here is derived from an EMBL/GenBank/DDBJ whole genome shotgun (WGS) entry which is preliminary data.</text>
</comment>
<keyword evidence="3" id="KW-0378">Hydrolase</keyword>
<evidence type="ECO:0000256" key="4">
    <source>
        <dbReference type="ARBA" id="ARBA00022839"/>
    </source>
</evidence>
<dbReference type="InterPro" id="IPR041505">
    <property type="entry name" value="Dis3_CSD2"/>
</dbReference>
<dbReference type="STRING" id="282301.A0A267EX62"/>
<name>A0A267EX62_9PLAT</name>
<keyword evidence="10" id="KW-1185">Reference proteome</keyword>
<reference evidence="9 10" key="1">
    <citation type="submission" date="2017-06" db="EMBL/GenBank/DDBJ databases">
        <title>A platform for efficient transgenesis in Macrostomum lignano, a flatworm model organism for stem cell research.</title>
        <authorList>
            <person name="Berezikov E."/>
        </authorList>
    </citation>
    <scope>NUCLEOTIDE SEQUENCE [LARGE SCALE GENOMIC DNA]</scope>
    <source>
        <strain evidence="9">DV1</strain>
        <tissue evidence="9">Whole organism</tissue>
    </source>
</reference>
<keyword evidence="4" id="KW-0269">Exonuclease</keyword>
<evidence type="ECO:0000313" key="10">
    <source>
        <dbReference type="Proteomes" id="UP000215902"/>
    </source>
</evidence>
<dbReference type="GO" id="GO:0010587">
    <property type="term" value="P:miRNA catabolic process"/>
    <property type="evidence" value="ECO:0007669"/>
    <property type="project" value="TreeGrafter"/>
</dbReference>
<gene>
    <name evidence="9" type="ORF">BOX15_Mlig007754g1</name>
</gene>
<feature type="compositionally biased region" description="Pro residues" evidence="7">
    <location>
        <begin position="91"/>
        <end position="114"/>
    </location>
</feature>
<evidence type="ECO:0000256" key="5">
    <source>
        <dbReference type="ARBA" id="ARBA00022884"/>
    </source>
</evidence>
<dbReference type="Gene3D" id="2.40.50.690">
    <property type="match status" value="1"/>
</dbReference>
<dbReference type="SMART" id="SM00955">
    <property type="entry name" value="RNB"/>
    <property type="match status" value="1"/>
</dbReference>
<dbReference type="Pfam" id="PF00773">
    <property type="entry name" value="RNB"/>
    <property type="match status" value="1"/>
</dbReference>
<feature type="compositionally biased region" description="Basic residues" evidence="7">
    <location>
        <begin position="115"/>
        <end position="146"/>
    </location>
</feature>
<dbReference type="InterPro" id="IPR012340">
    <property type="entry name" value="NA-bd_OB-fold"/>
</dbReference>
<feature type="region of interest" description="Disordered" evidence="7">
    <location>
        <begin position="1"/>
        <end position="208"/>
    </location>
</feature>
<sequence length="1080" mass="117540">MSDSSEATNVSSQTQQSAASPQQQQQCGNNSTSNGASSTAASVPLVFRPGCPPEGAGAQLQGPPLPGAQTQLQCSAAAAASSSTSTQHQLPQPPPPLPPPPLPPPHHAPGYPQPPHHHHQHHHHRGGGHHPHYNPNHHHQHHHHHQYPGAVGKRGGRRGGASQHHHYQQQQRQFSSGQPYPGAGHRGGHRQSQQQFGSGGGGANGASSQFVAHLTPEEVSAGLASGELITGQVRISQRNFEEAFVSHPNGDSDILITSLIDRNRALNDDEVALRIKPVASWRVIGLDPSSAAGLDIESTPSKFGQQQQPPTVESVLANGQATFAALFPGVVYPDSRGDDDGEGEGDNGEESAIAAILKSNADPCQPLPVDKVQRIGQVVAIVRQLANRRFVGYVKPGNSSNQPMVLFAPLDSRQPRCLVPRSDLPPMFASRPGDFERTLFVAELANDWRPECRMPQVRISRQLGNRAAGRIDLELETRVILEHHSIDAEDFEPDTLAEVAEISADIDSEEVARRRDFRDPSRYCVFTVDPETARDLDDAVHFRELDDGSGDCEVGVHIADVSHYVRPGSKVDALARARATTTYLVQRAYPMLPRRLCEQLCSLNPREDKLAFSVVWRIDPNSCEVKSTWFGKSIIRSCCQLSYQHAQHFIEGHSDMREPQEVDLGGDAQMADAAGQKESGSNTTEEVALMSDLRRASARVEAPHTVQSVADSVRAMHSLAVKLRRQRFSDGALRIDQPRLTFRLAEAPTDGADAGASAPPIAFSVYELRDSNRMIEEFMLLANCSVAHKLRDSQPDLAFLRRHMPPSERALQALKKTSSALGVQLDVGSSGTLQASLGQAAQVLDSEQHLCLLSLCAKQMQLAKYFCIGSAKHPDLWRHYALNVPLYTHFTSPIRRYADVVVHRQLCAAVCSDSGLELDQSIVQLAETVESLTDQAQVCNKKKKDAKEAGERSIDLHYAAFVIANGPLDEVGVVIGVLDKAMDVLLTRCGLVRRLYMDQQAPMLRKSHEFRAGAVQGCGQLSLHFNGCHSASHHLTLCPMSTIEVVVSSCLSKDDPMRLKLLLKPPSCDLCDDTPVGTGC</sequence>
<evidence type="ECO:0000256" key="7">
    <source>
        <dbReference type="SAM" id="MobiDB-lite"/>
    </source>
</evidence>
<evidence type="ECO:0000259" key="8">
    <source>
        <dbReference type="SMART" id="SM00955"/>
    </source>
</evidence>
<dbReference type="InterPro" id="IPR033771">
    <property type="entry name" value="Rrp44_CSD1"/>
</dbReference>
<feature type="compositionally biased region" description="Low complexity" evidence="7">
    <location>
        <begin position="7"/>
        <end position="42"/>
    </location>
</feature>
<evidence type="ECO:0000256" key="1">
    <source>
        <dbReference type="ARBA" id="ARBA00005785"/>
    </source>
</evidence>
<organism evidence="9 10">
    <name type="scientific">Macrostomum lignano</name>
    <dbReference type="NCBI Taxonomy" id="282301"/>
    <lineage>
        <taxon>Eukaryota</taxon>
        <taxon>Metazoa</taxon>
        <taxon>Spiralia</taxon>
        <taxon>Lophotrochozoa</taxon>
        <taxon>Platyhelminthes</taxon>
        <taxon>Rhabditophora</taxon>
        <taxon>Macrostomorpha</taxon>
        <taxon>Macrostomida</taxon>
        <taxon>Macrostomidae</taxon>
        <taxon>Macrostomum</taxon>
    </lineage>
</organism>
<dbReference type="PROSITE" id="PS01175">
    <property type="entry name" value="RIBONUCLEASE_II"/>
    <property type="match status" value="1"/>
</dbReference>
<dbReference type="Gene3D" id="2.40.50.700">
    <property type="match status" value="1"/>
</dbReference>
<dbReference type="EMBL" id="NIVC01001588">
    <property type="protein sequence ID" value="PAA66101.1"/>
    <property type="molecule type" value="Genomic_DNA"/>
</dbReference>
<dbReference type="GO" id="GO:0000175">
    <property type="term" value="F:3'-5'-RNA exonuclease activity"/>
    <property type="evidence" value="ECO:0007669"/>
    <property type="project" value="TreeGrafter"/>
</dbReference>
<evidence type="ECO:0000256" key="2">
    <source>
        <dbReference type="ARBA" id="ARBA00022722"/>
    </source>
</evidence>
<dbReference type="Pfam" id="PF17849">
    <property type="entry name" value="OB_Dis3"/>
    <property type="match status" value="1"/>
</dbReference>
<dbReference type="SUPFAM" id="SSF50249">
    <property type="entry name" value="Nucleic acid-binding proteins"/>
    <property type="match status" value="3"/>
</dbReference>
<dbReference type="PANTHER" id="PTHR23355:SF9">
    <property type="entry name" value="DIS3-LIKE EXONUCLEASE 2"/>
    <property type="match status" value="1"/>
</dbReference>
<accession>A0A267EX62</accession>
<dbReference type="InterPro" id="IPR022966">
    <property type="entry name" value="RNase_II/R_CS"/>
</dbReference>
<dbReference type="AlphaFoldDB" id="A0A267EX62"/>
<evidence type="ECO:0000256" key="6">
    <source>
        <dbReference type="RuleBase" id="RU003901"/>
    </source>
</evidence>
<keyword evidence="2" id="KW-0540">Nuclease</keyword>
<dbReference type="GO" id="GO:0006402">
    <property type="term" value="P:mRNA catabolic process"/>
    <property type="evidence" value="ECO:0007669"/>
    <property type="project" value="TreeGrafter"/>
</dbReference>